<evidence type="ECO:0000313" key="3">
    <source>
        <dbReference type="Proteomes" id="UP000070544"/>
    </source>
</evidence>
<dbReference type="Proteomes" id="UP000070544">
    <property type="component" value="Unassembled WGS sequence"/>
</dbReference>
<sequence>MLTVFPLEIIHRIVDIADRNSDRRTLSNLRLVCRALDEIATPKIFRQFEPRSGRQLGALVKVFKSWKDAAERIESDVKVPPMQSESSGITHSKETQPTLATDDSSDKTDDGLAVWRRRAARLWRMQVVQHVHVEYLIGVESHVGIREAMHYICRRGIVSFHMRRIERSVLDSLSLCTPHLRMIELPVAMLRPDRWTLLKNVVDIRLHYRIAPSRQAMDPLGRHDRLHSSDLRQIASLPPTNLKRLELLGLSTRTDLEGTELKGAMVTLLSSAPKLQHLRLPTFTPFLLDVAIRRSSNFNSLLVDAVEPFWNDWATVSLIAQHTNRFIRLPKFNSKWTPQSLIITLSTITNAHCVFYGPSSYFRDSTTFTAFFSNGTLTNLILEVDGGADGVDTEFSRMDMALILRSNSQLRELRLYSFRLKINHFFKDLQLYAERLEHLTIHTWGLTEERVEQWLQRLKSNDMPSLRKIDTFSAVYGRDVLRDRKCQVGSSCYWKTVKTTTDRESEHDDS</sequence>
<reference evidence="2 3" key="1">
    <citation type="journal article" date="2015" name="Genome Biol. Evol.">
        <title>Phylogenomic analyses indicate that early fungi evolved digesting cell walls of algal ancestors of land plants.</title>
        <authorList>
            <person name="Chang Y."/>
            <person name="Wang S."/>
            <person name="Sekimoto S."/>
            <person name="Aerts A.L."/>
            <person name="Choi C."/>
            <person name="Clum A."/>
            <person name="LaButti K.M."/>
            <person name="Lindquist E.A."/>
            <person name="Yee Ngan C."/>
            <person name="Ohm R.A."/>
            <person name="Salamov A.A."/>
            <person name="Grigoriev I.V."/>
            <person name="Spatafora J.W."/>
            <person name="Berbee M.L."/>
        </authorList>
    </citation>
    <scope>NUCLEOTIDE SEQUENCE [LARGE SCALE GENOMIC DNA]</scope>
    <source>
        <strain evidence="2 3">JEL478</strain>
    </source>
</reference>
<evidence type="ECO:0008006" key="4">
    <source>
        <dbReference type="Google" id="ProtNLM"/>
    </source>
</evidence>
<evidence type="ECO:0000313" key="2">
    <source>
        <dbReference type="EMBL" id="KXS13530.1"/>
    </source>
</evidence>
<gene>
    <name evidence="2" type="ORF">M427DRAFT_156631</name>
</gene>
<dbReference type="AlphaFoldDB" id="A0A139A9X1"/>
<feature type="compositionally biased region" description="Polar residues" evidence="1">
    <location>
        <begin position="83"/>
        <end position="102"/>
    </location>
</feature>
<dbReference type="OrthoDB" id="10599635at2759"/>
<feature type="region of interest" description="Disordered" evidence="1">
    <location>
        <begin position="77"/>
        <end position="109"/>
    </location>
</feature>
<keyword evidence="3" id="KW-1185">Reference proteome</keyword>
<name>A0A139A9X1_GONPJ</name>
<protein>
    <recommendedName>
        <fullName evidence="4">F-box domain-containing protein</fullName>
    </recommendedName>
</protein>
<proteinExistence type="predicted"/>
<evidence type="ECO:0000256" key="1">
    <source>
        <dbReference type="SAM" id="MobiDB-lite"/>
    </source>
</evidence>
<organism evidence="2 3">
    <name type="scientific">Gonapodya prolifera (strain JEL478)</name>
    <name type="common">Monoblepharis prolifera</name>
    <dbReference type="NCBI Taxonomy" id="1344416"/>
    <lineage>
        <taxon>Eukaryota</taxon>
        <taxon>Fungi</taxon>
        <taxon>Fungi incertae sedis</taxon>
        <taxon>Chytridiomycota</taxon>
        <taxon>Chytridiomycota incertae sedis</taxon>
        <taxon>Monoblepharidomycetes</taxon>
        <taxon>Monoblepharidales</taxon>
        <taxon>Gonapodyaceae</taxon>
        <taxon>Gonapodya</taxon>
    </lineage>
</organism>
<accession>A0A139A9X1</accession>
<dbReference type="EMBL" id="KQ965777">
    <property type="protein sequence ID" value="KXS13530.1"/>
    <property type="molecule type" value="Genomic_DNA"/>
</dbReference>